<keyword evidence="1" id="KW-0812">Transmembrane</keyword>
<gene>
    <name evidence="2" type="ORF">H9870_01995</name>
</gene>
<accession>A0A9D1RLB2</accession>
<reference evidence="2" key="2">
    <citation type="submission" date="2021-04" db="EMBL/GenBank/DDBJ databases">
        <authorList>
            <person name="Gilroy R."/>
        </authorList>
    </citation>
    <scope>NUCLEOTIDE SEQUENCE</scope>
    <source>
        <strain evidence="2">CHK32-1732</strain>
    </source>
</reference>
<organism evidence="2 3">
    <name type="scientific">Candidatus Corynebacterium avicola</name>
    <dbReference type="NCBI Taxonomy" id="2838527"/>
    <lineage>
        <taxon>Bacteria</taxon>
        <taxon>Bacillati</taxon>
        <taxon>Actinomycetota</taxon>
        <taxon>Actinomycetes</taxon>
        <taxon>Mycobacteriales</taxon>
        <taxon>Corynebacteriaceae</taxon>
        <taxon>Corynebacterium</taxon>
    </lineage>
</organism>
<reference evidence="2" key="1">
    <citation type="journal article" date="2021" name="PeerJ">
        <title>Extensive microbial diversity within the chicken gut microbiome revealed by metagenomics and culture.</title>
        <authorList>
            <person name="Gilroy R."/>
            <person name="Ravi A."/>
            <person name="Getino M."/>
            <person name="Pursley I."/>
            <person name="Horton D.L."/>
            <person name="Alikhan N.F."/>
            <person name="Baker D."/>
            <person name="Gharbi K."/>
            <person name="Hall N."/>
            <person name="Watson M."/>
            <person name="Adriaenssens E.M."/>
            <person name="Foster-Nyarko E."/>
            <person name="Jarju S."/>
            <person name="Secka A."/>
            <person name="Antonio M."/>
            <person name="Oren A."/>
            <person name="Chaudhuri R.R."/>
            <person name="La Ragione R."/>
            <person name="Hildebrand F."/>
            <person name="Pallen M.J."/>
        </authorList>
    </citation>
    <scope>NUCLEOTIDE SEQUENCE</scope>
    <source>
        <strain evidence="2">CHK32-1732</strain>
    </source>
</reference>
<evidence type="ECO:0000313" key="2">
    <source>
        <dbReference type="EMBL" id="HIW90426.1"/>
    </source>
</evidence>
<feature type="transmembrane region" description="Helical" evidence="1">
    <location>
        <begin position="99"/>
        <end position="122"/>
    </location>
</feature>
<protein>
    <submittedName>
        <fullName evidence="2">Uncharacterized protein</fullName>
    </submittedName>
</protein>
<proteinExistence type="predicted"/>
<dbReference type="EMBL" id="DXGC01000017">
    <property type="protein sequence ID" value="HIW90426.1"/>
    <property type="molecule type" value="Genomic_DNA"/>
</dbReference>
<evidence type="ECO:0000313" key="3">
    <source>
        <dbReference type="Proteomes" id="UP000824190"/>
    </source>
</evidence>
<dbReference type="Proteomes" id="UP000824190">
    <property type="component" value="Unassembled WGS sequence"/>
</dbReference>
<name>A0A9D1RLB2_9CORY</name>
<keyword evidence="1" id="KW-1133">Transmembrane helix</keyword>
<evidence type="ECO:0000256" key="1">
    <source>
        <dbReference type="SAM" id="Phobius"/>
    </source>
</evidence>
<sequence length="174" mass="18353">MNSRIRTLPLLTAVALIAGLVLGFVVADGNSTAPVHNPSGNAIGIHVALGVVLVAVAGFVTWRTGSLRWLGAPWSRTTGQRFRYTFAQSRTSPLIVQRAVGAVLVVAFCLYLVMRVGMQFGYSTDPEMYVNAWGGPTVVGAFLAHLVDAVLMFGAACLVGHAALLQVDAGEVKD</sequence>
<dbReference type="AlphaFoldDB" id="A0A9D1RLB2"/>
<feature type="transmembrane region" description="Helical" evidence="1">
    <location>
        <begin position="142"/>
        <end position="165"/>
    </location>
</feature>
<feature type="transmembrane region" description="Helical" evidence="1">
    <location>
        <begin position="43"/>
        <end position="62"/>
    </location>
</feature>
<keyword evidence="1" id="KW-0472">Membrane</keyword>
<comment type="caution">
    <text evidence="2">The sequence shown here is derived from an EMBL/GenBank/DDBJ whole genome shotgun (WGS) entry which is preliminary data.</text>
</comment>